<keyword evidence="3" id="KW-1185">Reference proteome</keyword>
<feature type="region of interest" description="Disordered" evidence="1">
    <location>
        <begin position="1"/>
        <end position="63"/>
    </location>
</feature>
<organism evidence="2 3">
    <name type="scientific">Bathycoccus prasinos</name>
    <dbReference type="NCBI Taxonomy" id="41875"/>
    <lineage>
        <taxon>Eukaryota</taxon>
        <taxon>Viridiplantae</taxon>
        <taxon>Chlorophyta</taxon>
        <taxon>Mamiellophyceae</taxon>
        <taxon>Mamiellales</taxon>
        <taxon>Bathycoccaceae</taxon>
        <taxon>Bathycoccus</taxon>
    </lineage>
</organism>
<feature type="compositionally biased region" description="Gly residues" evidence="1">
    <location>
        <begin position="46"/>
        <end position="56"/>
    </location>
</feature>
<dbReference type="KEGG" id="bpg:Bathy09g04340"/>
<sequence length="147" mass="15489">MASGKEDETEDKEEDKEDKEEEMSKLSRAMATARQNEKLGFSPGYVKGGGGGGGGVSSSVSSLLSAEESAEAAFADLINTSANDERKEGDNDVKKLNLSELAKGSRMSEEAVRQKDTNIGGVLGDLINLGSILLKGGHIVKKKDGRV</sequence>
<evidence type="ECO:0000313" key="3">
    <source>
        <dbReference type="Proteomes" id="UP000198341"/>
    </source>
</evidence>
<dbReference type="EMBL" id="FO082270">
    <property type="protein sequence ID" value="CCO66440.1"/>
    <property type="molecule type" value="Genomic_DNA"/>
</dbReference>
<reference evidence="2 3" key="1">
    <citation type="submission" date="2011-10" db="EMBL/GenBank/DDBJ databases">
        <authorList>
            <person name="Genoscope - CEA"/>
        </authorList>
    </citation>
    <scope>NUCLEOTIDE SEQUENCE [LARGE SCALE GENOMIC DNA]</scope>
    <source>
        <strain evidence="2 3">RCC 1105</strain>
    </source>
</reference>
<feature type="compositionally biased region" description="Acidic residues" evidence="1">
    <location>
        <begin position="7"/>
        <end position="21"/>
    </location>
</feature>
<dbReference type="AlphaFoldDB" id="K8F302"/>
<gene>
    <name evidence="2" type="ORF">Bathy09g04340</name>
</gene>
<evidence type="ECO:0000256" key="1">
    <source>
        <dbReference type="SAM" id="MobiDB-lite"/>
    </source>
</evidence>
<dbReference type="GeneID" id="19013940"/>
<protein>
    <submittedName>
        <fullName evidence="2">Uncharacterized protein</fullName>
    </submittedName>
</protein>
<evidence type="ECO:0000313" key="2">
    <source>
        <dbReference type="EMBL" id="CCO66440.1"/>
    </source>
</evidence>
<name>K8F302_9CHLO</name>
<dbReference type="RefSeq" id="XP_007510880.1">
    <property type="nucleotide sequence ID" value="XM_007510818.1"/>
</dbReference>
<accession>K8F302</accession>
<proteinExistence type="predicted"/>
<dbReference type="Proteomes" id="UP000198341">
    <property type="component" value="Chromosome 9"/>
</dbReference>